<evidence type="ECO:0000313" key="3">
    <source>
        <dbReference type="Proteomes" id="UP000653305"/>
    </source>
</evidence>
<comment type="caution">
    <text evidence="2">The sequence shown here is derived from an EMBL/GenBank/DDBJ whole genome shotgun (WGS) entry which is preliminary data.</text>
</comment>
<dbReference type="GO" id="GO:0080188">
    <property type="term" value="P:gene silencing by siRNA-directed DNA methylation"/>
    <property type="evidence" value="ECO:0007669"/>
    <property type="project" value="InterPro"/>
</dbReference>
<keyword evidence="3" id="KW-1185">Reference proteome</keyword>
<proteinExistence type="predicted"/>
<accession>A0A830CRU0</accession>
<dbReference type="OrthoDB" id="910415at2759"/>
<reference evidence="2" key="1">
    <citation type="submission" date="2020-07" db="EMBL/GenBank/DDBJ databases">
        <title>Ethylene signaling mediates host invasion by parasitic plants.</title>
        <authorList>
            <person name="Yoshida S."/>
        </authorList>
    </citation>
    <scope>NUCLEOTIDE SEQUENCE</scope>
    <source>
        <strain evidence="2">Okayama</strain>
    </source>
</reference>
<evidence type="ECO:0000313" key="2">
    <source>
        <dbReference type="EMBL" id="GFQ01957.1"/>
    </source>
</evidence>
<dbReference type="InterPro" id="IPR045177">
    <property type="entry name" value="FDM1-5/IDN2"/>
</dbReference>
<protein>
    <submittedName>
        <fullName evidence="2">Factor of DNA methylation 2</fullName>
    </submittedName>
</protein>
<dbReference type="AlphaFoldDB" id="A0A830CRU0"/>
<gene>
    <name evidence="2" type="ORF">PHJA_002339600</name>
</gene>
<dbReference type="EMBL" id="BMAC01000719">
    <property type="protein sequence ID" value="GFQ01957.1"/>
    <property type="molecule type" value="Genomic_DNA"/>
</dbReference>
<evidence type="ECO:0000259" key="1">
    <source>
        <dbReference type="Pfam" id="PF03469"/>
    </source>
</evidence>
<sequence>METMLAHPRTLFSIKKMGEVNQKPFEDTRLKKTYGKDWRKKDSDKLWSTWDQNVKNPHWHPFKKIKINGILQVNEYNPSGRYPVLELWNNKEKRKASLNEIIQYLIKQLNTIKPKRKRDLLFAQSIF</sequence>
<dbReference type="PANTHER" id="PTHR21596">
    <property type="entry name" value="RIBONUCLEASE P SUBUNIT P38"/>
    <property type="match status" value="1"/>
</dbReference>
<name>A0A830CRU0_9LAMI</name>
<dbReference type="InterPro" id="IPR005379">
    <property type="entry name" value="FDM1-5/IDN2_XH"/>
</dbReference>
<feature type="domain" description="Factor of DNA methylation 1-5/IDN2" evidence="1">
    <location>
        <begin position="69"/>
        <end position="114"/>
    </location>
</feature>
<dbReference type="Proteomes" id="UP000653305">
    <property type="component" value="Unassembled WGS sequence"/>
</dbReference>
<dbReference type="Pfam" id="PF03469">
    <property type="entry name" value="XH"/>
    <property type="match status" value="1"/>
</dbReference>
<dbReference type="PANTHER" id="PTHR21596:SF65">
    <property type="entry name" value="PROTEIN INVOLVED IN DE NOVO 2-RELATED"/>
    <property type="match status" value="1"/>
</dbReference>
<organism evidence="2 3">
    <name type="scientific">Phtheirospermum japonicum</name>
    <dbReference type="NCBI Taxonomy" id="374723"/>
    <lineage>
        <taxon>Eukaryota</taxon>
        <taxon>Viridiplantae</taxon>
        <taxon>Streptophyta</taxon>
        <taxon>Embryophyta</taxon>
        <taxon>Tracheophyta</taxon>
        <taxon>Spermatophyta</taxon>
        <taxon>Magnoliopsida</taxon>
        <taxon>eudicotyledons</taxon>
        <taxon>Gunneridae</taxon>
        <taxon>Pentapetalae</taxon>
        <taxon>asterids</taxon>
        <taxon>lamiids</taxon>
        <taxon>Lamiales</taxon>
        <taxon>Orobanchaceae</taxon>
        <taxon>Orobanchaceae incertae sedis</taxon>
        <taxon>Phtheirospermum</taxon>
    </lineage>
</organism>